<organism evidence="1 2">
    <name type="scientific">Novipirellula rosea</name>
    <dbReference type="NCBI Taxonomy" id="1031540"/>
    <lineage>
        <taxon>Bacteria</taxon>
        <taxon>Pseudomonadati</taxon>
        <taxon>Planctomycetota</taxon>
        <taxon>Planctomycetia</taxon>
        <taxon>Pirellulales</taxon>
        <taxon>Pirellulaceae</taxon>
        <taxon>Novipirellula</taxon>
    </lineage>
</organism>
<dbReference type="RefSeq" id="WP_345328321.1">
    <property type="nucleotide sequence ID" value="NZ_BAABGA010000120.1"/>
</dbReference>
<accession>A0ABP8NWD6</accession>
<protein>
    <submittedName>
        <fullName evidence="1">Uncharacterized protein</fullName>
    </submittedName>
</protein>
<evidence type="ECO:0000313" key="2">
    <source>
        <dbReference type="Proteomes" id="UP001500840"/>
    </source>
</evidence>
<proteinExistence type="predicted"/>
<sequence length="222" mass="24287">MPILAVVAAGDAYCQSPPRTTATSTNSPASLSTLSQTATTLLRTQATANEPRESELALTALCDFYVLMRSDPRYSSSDMLRGDAAKVRRRLIKSAHHIEHRLRRAGIPRPPTLSAEVDTMLRESAHDFKSGKRTRLSDWQDADVAVSQPSEAAAVGGRAGGAVQDNGWQLVELIERVVAPQFWDSQGGAGTIQYYAMRRVLVVRATSDVHEQIRDMLIALGW</sequence>
<dbReference type="EMBL" id="BAABGA010000120">
    <property type="protein sequence ID" value="GAA4472498.1"/>
    <property type="molecule type" value="Genomic_DNA"/>
</dbReference>
<reference evidence="2" key="1">
    <citation type="journal article" date="2019" name="Int. J. Syst. Evol. Microbiol.">
        <title>The Global Catalogue of Microorganisms (GCM) 10K type strain sequencing project: providing services to taxonomists for standard genome sequencing and annotation.</title>
        <authorList>
            <consortium name="The Broad Institute Genomics Platform"/>
            <consortium name="The Broad Institute Genome Sequencing Center for Infectious Disease"/>
            <person name="Wu L."/>
            <person name="Ma J."/>
        </authorList>
    </citation>
    <scope>NUCLEOTIDE SEQUENCE [LARGE SCALE GENOMIC DNA]</scope>
    <source>
        <strain evidence="2">JCM 17759</strain>
    </source>
</reference>
<keyword evidence="2" id="KW-1185">Reference proteome</keyword>
<name>A0ABP8NWD6_9BACT</name>
<comment type="caution">
    <text evidence="1">The sequence shown here is derived from an EMBL/GenBank/DDBJ whole genome shotgun (WGS) entry which is preliminary data.</text>
</comment>
<dbReference type="Proteomes" id="UP001500840">
    <property type="component" value="Unassembled WGS sequence"/>
</dbReference>
<gene>
    <name evidence="1" type="ORF">GCM10023156_69100</name>
</gene>
<evidence type="ECO:0000313" key="1">
    <source>
        <dbReference type="EMBL" id="GAA4472498.1"/>
    </source>
</evidence>